<organism evidence="10 11">
    <name type="scientific">Panagrolaimus davidi</name>
    <dbReference type="NCBI Taxonomy" id="227884"/>
    <lineage>
        <taxon>Eukaryota</taxon>
        <taxon>Metazoa</taxon>
        <taxon>Ecdysozoa</taxon>
        <taxon>Nematoda</taxon>
        <taxon>Chromadorea</taxon>
        <taxon>Rhabditida</taxon>
        <taxon>Tylenchina</taxon>
        <taxon>Panagrolaimomorpha</taxon>
        <taxon>Panagrolaimoidea</taxon>
        <taxon>Panagrolaimidae</taxon>
        <taxon>Panagrolaimus</taxon>
    </lineage>
</organism>
<evidence type="ECO:0000256" key="3">
    <source>
        <dbReference type="ARBA" id="ARBA00023155"/>
    </source>
</evidence>
<feature type="region of interest" description="Disordered" evidence="7">
    <location>
        <begin position="1"/>
        <end position="39"/>
    </location>
</feature>
<feature type="compositionally biased region" description="Polar residues" evidence="7">
    <location>
        <begin position="1"/>
        <end position="13"/>
    </location>
</feature>
<keyword evidence="10" id="KW-1185">Reference proteome</keyword>
<evidence type="ECO:0000256" key="5">
    <source>
        <dbReference type="PROSITE-ProRule" id="PRU00108"/>
    </source>
</evidence>
<feature type="domain" description="POU-specific" evidence="9">
    <location>
        <begin position="65"/>
        <end position="139"/>
    </location>
</feature>
<keyword evidence="3 5" id="KW-0371">Homeobox</keyword>
<feature type="domain" description="Homeobox" evidence="8">
    <location>
        <begin position="161"/>
        <end position="220"/>
    </location>
</feature>
<dbReference type="Proteomes" id="UP000887578">
    <property type="component" value="Unplaced"/>
</dbReference>
<keyword evidence="2 5" id="KW-0238">DNA-binding</keyword>
<dbReference type="GO" id="GO:0005634">
    <property type="term" value="C:nucleus"/>
    <property type="evidence" value="ECO:0007669"/>
    <property type="project" value="UniProtKB-SubCell"/>
</dbReference>
<protein>
    <submittedName>
        <fullName evidence="11">POU domain protein</fullName>
    </submittedName>
</protein>
<dbReference type="SMART" id="SM00389">
    <property type="entry name" value="HOX"/>
    <property type="match status" value="1"/>
</dbReference>
<evidence type="ECO:0000256" key="6">
    <source>
        <dbReference type="RuleBase" id="RU000682"/>
    </source>
</evidence>
<dbReference type="GO" id="GO:0000981">
    <property type="term" value="F:DNA-binding transcription factor activity, RNA polymerase II-specific"/>
    <property type="evidence" value="ECO:0007669"/>
    <property type="project" value="TreeGrafter"/>
</dbReference>
<dbReference type="Pfam" id="PF00046">
    <property type="entry name" value="Homeodomain"/>
    <property type="match status" value="1"/>
</dbReference>
<dbReference type="SMART" id="SM00352">
    <property type="entry name" value="POU"/>
    <property type="match status" value="1"/>
</dbReference>
<dbReference type="PROSITE" id="PS50071">
    <property type="entry name" value="HOMEOBOX_2"/>
    <property type="match status" value="1"/>
</dbReference>
<evidence type="ECO:0000313" key="10">
    <source>
        <dbReference type="Proteomes" id="UP000887578"/>
    </source>
</evidence>
<sequence length="220" mass="25392">MASKYSLSSEVSRVRPRNSSHQQPPRRRVKRKAPKQEPIDENVALPSGFDRVLKNVAINDNNIIDEGEWELPRRCFACRFKTLRCEYGFSQADVGAALGRRYGSDFSETTISRFEGLVLSHSNMCKLRPSVEQWITDIQSAIESGVSLDQLRRACKNVPPLRKRRKRTSLDAPQCLALDSYFDVNQRPDNAQMADVTKTLDLEFEVVRVWFCNRRQKTRR</sequence>
<dbReference type="Gene3D" id="1.10.10.60">
    <property type="entry name" value="Homeodomain-like"/>
    <property type="match status" value="1"/>
</dbReference>
<dbReference type="InterPro" id="IPR013847">
    <property type="entry name" value="POU"/>
</dbReference>
<dbReference type="CDD" id="cd00086">
    <property type="entry name" value="homeodomain"/>
    <property type="match status" value="1"/>
</dbReference>
<dbReference type="PANTHER" id="PTHR11636:SF137">
    <property type="entry name" value="HOMEOBOX PROTEIN CEH-18"/>
    <property type="match status" value="1"/>
</dbReference>
<dbReference type="PROSITE" id="PS51179">
    <property type="entry name" value="POU_3"/>
    <property type="match status" value="1"/>
</dbReference>
<reference evidence="11" key="1">
    <citation type="submission" date="2022-11" db="UniProtKB">
        <authorList>
            <consortium name="WormBaseParasite"/>
        </authorList>
    </citation>
    <scope>IDENTIFICATION</scope>
</reference>
<dbReference type="InterPro" id="IPR010982">
    <property type="entry name" value="Lambda_DNA-bd_dom_sf"/>
</dbReference>
<dbReference type="SUPFAM" id="SSF47413">
    <property type="entry name" value="lambda repressor-like DNA-binding domains"/>
    <property type="match status" value="1"/>
</dbReference>
<dbReference type="Pfam" id="PF00157">
    <property type="entry name" value="Pou"/>
    <property type="match status" value="1"/>
</dbReference>
<dbReference type="Gene3D" id="1.10.260.40">
    <property type="entry name" value="lambda repressor-like DNA-binding domains"/>
    <property type="match status" value="1"/>
</dbReference>
<evidence type="ECO:0000259" key="8">
    <source>
        <dbReference type="PROSITE" id="PS50071"/>
    </source>
</evidence>
<accession>A0A914PCY0</accession>
<dbReference type="AlphaFoldDB" id="A0A914PCY0"/>
<proteinExistence type="predicted"/>
<dbReference type="SUPFAM" id="SSF46689">
    <property type="entry name" value="Homeodomain-like"/>
    <property type="match status" value="1"/>
</dbReference>
<dbReference type="InterPro" id="IPR050255">
    <property type="entry name" value="POU_domain_TF"/>
</dbReference>
<evidence type="ECO:0000313" key="11">
    <source>
        <dbReference type="WBParaSite" id="PDA_v2.g13274.t1"/>
    </source>
</evidence>
<dbReference type="PANTHER" id="PTHR11636">
    <property type="entry name" value="POU DOMAIN"/>
    <property type="match status" value="1"/>
</dbReference>
<dbReference type="InterPro" id="IPR009057">
    <property type="entry name" value="Homeodomain-like_sf"/>
</dbReference>
<evidence type="ECO:0000256" key="7">
    <source>
        <dbReference type="SAM" id="MobiDB-lite"/>
    </source>
</evidence>
<dbReference type="GO" id="GO:0000978">
    <property type="term" value="F:RNA polymerase II cis-regulatory region sequence-specific DNA binding"/>
    <property type="evidence" value="ECO:0007669"/>
    <property type="project" value="TreeGrafter"/>
</dbReference>
<dbReference type="InterPro" id="IPR001356">
    <property type="entry name" value="HD"/>
</dbReference>
<evidence type="ECO:0000256" key="1">
    <source>
        <dbReference type="ARBA" id="ARBA00004123"/>
    </source>
</evidence>
<evidence type="ECO:0000256" key="4">
    <source>
        <dbReference type="ARBA" id="ARBA00023242"/>
    </source>
</evidence>
<dbReference type="PRINTS" id="PR00028">
    <property type="entry name" value="POUDOMAIN"/>
</dbReference>
<name>A0A914PCY0_9BILA</name>
<comment type="subcellular location">
    <subcellularLocation>
        <location evidence="1 5 6">Nucleus</location>
    </subcellularLocation>
</comment>
<evidence type="ECO:0000259" key="9">
    <source>
        <dbReference type="PROSITE" id="PS51179"/>
    </source>
</evidence>
<feature type="compositionally biased region" description="Basic residues" evidence="7">
    <location>
        <begin position="14"/>
        <end position="33"/>
    </location>
</feature>
<dbReference type="WBParaSite" id="PDA_v2.g13274.t1">
    <property type="protein sequence ID" value="PDA_v2.g13274.t1"/>
    <property type="gene ID" value="PDA_v2.g13274"/>
</dbReference>
<keyword evidence="4 5" id="KW-0539">Nucleus</keyword>
<evidence type="ECO:0000256" key="2">
    <source>
        <dbReference type="ARBA" id="ARBA00023125"/>
    </source>
</evidence>
<dbReference type="InterPro" id="IPR000327">
    <property type="entry name" value="POU_dom"/>
</dbReference>